<keyword evidence="2" id="KW-1133">Transmembrane helix</keyword>
<feature type="region of interest" description="Disordered" evidence="1">
    <location>
        <begin position="264"/>
        <end position="290"/>
    </location>
</feature>
<dbReference type="AlphaFoldDB" id="F8A188"/>
<evidence type="ECO:0000313" key="4">
    <source>
        <dbReference type="Proteomes" id="UP000000485"/>
    </source>
</evidence>
<dbReference type="KEGG" id="cga:Celgi_1116"/>
<feature type="transmembrane region" description="Helical" evidence="2">
    <location>
        <begin position="711"/>
        <end position="730"/>
    </location>
</feature>
<dbReference type="RefSeq" id="WP_013883154.1">
    <property type="nucleotide sequence ID" value="NC_015671.1"/>
</dbReference>
<dbReference type="STRING" id="593907.Celgi_1116"/>
<dbReference type="EMBL" id="CP002665">
    <property type="protein sequence ID" value="AEI11635.1"/>
    <property type="molecule type" value="Genomic_DNA"/>
</dbReference>
<dbReference type="InterPro" id="IPR029044">
    <property type="entry name" value="Nucleotide-diphossugar_trans"/>
</dbReference>
<name>F8A188_CELGA</name>
<feature type="transmembrane region" description="Helical" evidence="2">
    <location>
        <begin position="781"/>
        <end position="799"/>
    </location>
</feature>
<dbReference type="Gene3D" id="3.90.550.10">
    <property type="entry name" value="Spore Coat Polysaccharide Biosynthesis Protein SpsA, Chain A"/>
    <property type="match status" value="1"/>
</dbReference>
<keyword evidence="4" id="KW-1185">Reference proteome</keyword>
<evidence type="ECO:0000256" key="1">
    <source>
        <dbReference type="SAM" id="MobiDB-lite"/>
    </source>
</evidence>
<protein>
    <submittedName>
        <fullName evidence="3">Glycosyl transferase family 2</fullName>
    </submittedName>
</protein>
<feature type="transmembrane region" description="Helical" evidence="2">
    <location>
        <begin position="1187"/>
        <end position="1207"/>
    </location>
</feature>
<keyword evidence="3" id="KW-0808">Transferase</keyword>
<accession>F8A188</accession>
<dbReference type="InterPro" id="IPR050834">
    <property type="entry name" value="Glycosyltransf_2"/>
</dbReference>
<dbReference type="eggNOG" id="COG1216">
    <property type="taxonomic scope" value="Bacteria"/>
</dbReference>
<feature type="transmembrane region" description="Helical" evidence="2">
    <location>
        <begin position="420"/>
        <end position="443"/>
    </location>
</feature>
<dbReference type="HOGENOM" id="CLU_005856_0_0_11"/>
<feature type="transmembrane region" description="Helical" evidence="2">
    <location>
        <begin position="530"/>
        <end position="550"/>
    </location>
</feature>
<dbReference type="Pfam" id="PF13641">
    <property type="entry name" value="Glyco_tranf_2_3"/>
    <property type="match status" value="1"/>
</dbReference>
<evidence type="ECO:0000256" key="2">
    <source>
        <dbReference type="SAM" id="Phobius"/>
    </source>
</evidence>
<feature type="transmembrane region" description="Helical" evidence="2">
    <location>
        <begin position="837"/>
        <end position="858"/>
    </location>
</feature>
<keyword evidence="2" id="KW-0812">Transmembrane</keyword>
<feature type="region of interest" description="Disordered" evidence="1">
    <location>
        <begin position="594"/>
        <end position="634"/>
    </location>
</feature>
<feature type="transmembrane region" description="Helical" evidence="2">
    <location>
        <begin position="811"/>
        <end position="831"/>
    </location>
</feature>
<gene>
    <name evidence="3" type="ordered locus">Celgi_1116</name>
</gene>
<feature type="transmembrane region" description="Helical" evidence="2">
    <location>
        <begin position="878"/>
        <end position="899"/>
    </location>
</feature>
<feature type="transmembrane region" description="Helical" evidence="2">
    <location>
        <begin position="673"/>
        <end position="699"/>
    </location>
</feature>
<dbReference type="SUPFAM" id="SSF53448">
    <property type="entry name" value="Nucleotide-diphospho-sugar transferases"/>
    <property type="match status" value="1"/>
</dbReference>
<feature type="compositionally biased region" description="Acidic residues" evidence="1">
    <location>
        <begin position="271"/>
        <end position="281"/>
    </location>
</feature>
<feature type="transmembrane region" description="Helical" evidence="2">
    <location>
        <begin position="305"/>
        <end position="325"/>
    </location>
</feature>
<organism evidence="3 4">
    <name type="scientific">Cellulomonas gilvus (strain ATCC 13127 / NRRL B-14078)</name>
    <name type="common">Cellvibrio gilvus</name>
    <dbReference type="NCBI Taxonomy" id="593907"/>
    <lineage>
        <taxon>Bacteria</taxon>
        <taxon>Bacillati</taxon>
        <taxon>Actinomycetota</taxon>
        <taxon>Actinomycetes</taxon>
        <taxon>Micrococcales</taxon>
        <taxon>Cellulomonadaceae</taxon>
        <taxon>Cellulomonas</taxon>
    </lineage>
</organism>
<dbReference type="PANTHER" id="PTHR43685">
    <property type="entry name" value="GLYCOSYLTRANSFERASE"/>
    <property type="match status" value="1"/>
</dbReference>
<dbReference type="Proteomes" id="UP000000485">
    <property type="component" value="Chromosome"/>
</dbReference>
<dbReference type="GO" id="GO:0016740">
    <property type="term" value="F:transferase activity"/>
    <property type="evidence" value="ECO:0007669"/>
    <property type="project" value="UniProtKB-KW"/>
</dbReference>
<feature type="compositionally biased region" description="Basic and acidic residues" evidence="1">
    <location>
        <begin position="594"/>
        <end position="616"/>
    </location>
</feature>
<reference evidence="4" key="1">
    <citation type="submission" date="2011-04" db="EMBL/GenBank/DDBJ databases">
        <title>Complete sequence of Cellvibrio gilvus ATCC 13127.</title>
        <authorList>
            <person name="Lucas S."/>
            <person name="Han J."/>
            <person name="Lapidus A."/>
            <person name="Cheng J.-F."/>
            <person name="Goodwin L."/>
            <person name="Pitluck S."/>
            <person name="Peters L."/>
            <person name="Munk A."/>
            <person name="Detter J.C."/>
            <person name="Han C."/>
            <person name="Tapia R."/>
            <person name="Land M."/>
            <person name="Hauser L."/>
            <person name="Kyrpides N."/>
            <person name="Ivanova N."/>
            <person name="Ovchinnikova G."/>
            <person name="Pagani I."/>
            <person name="Mead D."/>
            <person name="Brumm P."/>
            <person name="Woyke T."/>
        </authorList>
    </citation>
    <scope>NUCLEOTIDE SEQUENCE [LARGE SCALE GENOMIC DNA]</scope>
    <source>
        <strain evidence="4">ATCC 13127 / NRRL B-14078</strain>
    </source>
</reference>
<feature type="transmembrane region" description="Helical" evidence="2">
    <location>
        <begin position="502"/>
        <end position="523"/>
    </location>
</feature>
<evidence type="ECO:0000313" key="3">
    <source>
        <dbReference type="EMBL" id="AEI11635.1"/>
    </source>
</evidence>
<dbReference type="OrthoDB" id="3734530at2"/>
<keyword evidence="2" id="KW-0472">Membrane</keyword>
<dbReference type="PANTHER" id="PTHR43685:SF3">
    <property type="entry name" value="SLR2126 PROTEIN"/>
    <property type="match status" value="1"/>
</dbReference>
<sequence precursor="true">MTDTPTTEPPRAAPTTATLPTTSSVTAVLVTRGRTAYLPTTLAALAGQARRPVRVLLVDVSPTSSAQDHVALRLDAERALAAAGGAGQPALHLVHVPRARTFGDAVRAALTADDGARTTWLWLLHDDSAPAPTALAELARAVGRAPSVAVAGVKQRTWTDPERLLEVGLRTARSGRRMTDVEAGELDQGQHDARDDVLGVGLAGALVRRDVWEDLGGPDPALGAFGDGLDLSRRARLAGHRVVVVPAAVVRHAQATYLGLRDVAPGRDDPVDADGDGEDDRADPARSFRARRRSVTHQRLVSGPLPLLPVVVLLVLASSLVRALVQVAAKQPGLAVDELRGPLTALARPRAVYRARRQATRTRRLPRRALRPLQARWRDVWAQERDRRLARAEQRRVVQAPSELELAELAALATRRRATLATVTVGLVAVVAVAFGPLVGAVAGGGRLVGGALLPLADGLGDLWSAANAWWVSGELGAPGPADALLRVLAAPTAVLGGDPRLAVAAVLLGAVLLAGLGAWAAAGALTRSVVLRAWAALVWAGAPALLLGVGDGRLGPVLAHVLLPWAALGLVRAVGVQRVDQVVSGVLTAQRTPEQEHLRHAAPDAAEHDATDGERGTAPLDEAGMDPTGVLPVEATADPDAVREAVEAVAADEEVAQWVGAPAPTGSVTAAAAASLVLAAVVGASPGLLVPVVLAVLAAAACARRFRRRLVVALLPALVVSAPLLVEVASRGADRVRLLAADAGLPWAVAPAGALERLLGVPADAAALVPESVPDGLARLWPYGAGAVVVLLAVLALLRGPVARGVRLAWVLATLGLATATTVALVPVGLQDGVVAYGWTGPGLSFALLGLLAAAVLGADGVRGALAGYSFGWRQPLVGIVACGAVLVPVLWLGGWSVQARDGTALTVTALERAVVPAVGRQTQESADAARVLAVVAGAGAPDEDVSWALLRADGPQLVEHGATVATTSVRPVRGVVGDARVVAPDEATAEVAAVVARLAQGATGDVAGPLAALGVGDVLVPALDTRGADANRAGALRRAREALVAELDSTAGLERVTQSGAGILWRVSAAPAAAQDGADPDGAETAADAGTVVTAWARLVAAGDSLTDPTTAAVPVAATGRGADTRIEAGTPGRLVVLAERADPSWRATLDGRALRAVDNGWRQTFEVGAQAGHLEITYDPPARVPLAAVQGVVLAVALLLALPVRRRRPGR</sequence>
<proteinExistence type="predicted"/>